<organism evidence="2 3">
    <name type="scientific">Orchesella dallaii</name>
    <dbReference type="NCBI Taxonomy" id="48710"/>
    <lineage>
        <taxon>Eukaryota</taxon>
        <taxon>Metazoa</taxon>
        <taxon>Ecdysozoa</taxon>
        <taxon>Arthropoda</taxon>
        <taxon>Hexapoda</taxon>
        <taxon>Collembola</taxon>
        <taxon>Entomobryomorpha</taxon>
        <taxon>Entomobryoidea</taxon>
        <taxon>Orchesellidae</taxon>
        <taxon>Orchesellinae</taxon>
        <taxon>Orchesella</taxon>
    </lineage>
</organism>
<evidence type="ECO:0000256" key="1">
    <source>
        <dbReference type="SAM" id="Phobius"/>
    </source>
</evidence>
<evidence type="ECO:0000313" key="3">
    <source>
        <dbReference type="Proteomes" id="UP001642540"/>
    </source>
</evidence>
<proteinExistence type="predicted"/>
<keyword evidence="1" id="KW-0472">Membrane</keyword>
<gene>
    <name evidence="2" type="ORF">ODALV1_LOCUS24756</name>
</gene>
<sequence length="722" mass="84068">MSTTNDMVTWTVVESTLVNYFRDSTIEFVWEEYNQVTRLAFTKCIIFQCVILNFDWLKLQHTVQTATPRKFEKISSQATYEYILEANAWIISSIKHSVSDILMFSDSTFAENIWNRIPQITTINLNKKRSQKYPSVIAISGRYYSTQQSLDDYNIPYITPSFSSQILLFVSIENNDVRMGVVPLVCADEIHCPNFNLNLFELQFDPIPKVSEFSMKYIQNFWQRIHSSTVFRTYDDEISKKHCKPLYSLRVIKTDYLFPECEIYEMYYEYVNCTGFEGCNTIHHGPLSLISKFISDIPPYSYIFPFTQYSVDYTFEVLLPRTHFFDANLTAFLSPFTFQIWLCMVIAILSVSIWLIFARKQCFEEVALWQLSSILEQDGNGLVNKKILKGFTLTTLWCFLLFSMRQFYCSSLYSFMTAGMDSKDFPKSIAELRNRSDFDLVYPLEVVQTMTRIATDPNLSRKLVDTYLYMFSKAFITMSRLKGITSVAETLLDISEAKDIMVTTYSLASHDHTQSLYDVLFDATFIMEPNKCVNLQKFVSICQYDCLATMELFDKQKFVRKPFKQDSLLKLPKFWFQFEPSMVTFRVSRFLSSVSESGLHDIATNQYEKFERMKLLDSIWELRKGELGSKMGFFSMTFLGGNANVNNQEISGDLRAFGGVFIVSALVLTLAMFVFMLEMYLPVNSFNLIKPRCRSNYANLRQAMSRFMHQVINSLQLKKNFP</sequence>
<dbReference type="Proteomes" id="UP001642540">
    <property type="component" value="Unassembled WGS sequence"/>
</dbReference>
<keyword evidence="1" id="KW-0812">Transmembrane</keyword>
<feature type="transmembrane region" description="Helical" evidence="1">
    <location>
        <begin position="338"/>
        <end position="357"/>
    </location>
</feature>
<dbReference type="EMBL" id="CAXLJM020000093">
    <property type="protein sequence ID" value="CAL8132776.1"/>
    <property type="molecule type" value="Genomic_DNA"/>
</dbReference>
<reference evidence="2 3" key="1">
    <citation type="submission" date="2024-08" db="EMBL/GenBank/DDBJ databases">
        <authorList>
            <person name="Cucini C."/>
            <person name="Frati F."/>
        </authorList>
    </citation>
    <scope>NUCLEOTIDE SEQUENCE [LARGE SCALE GENOMIC DNA]</scope>
</reference>
<keyword evidence="1" id="KW-1133">Transmembrane helix</keyword>
<protein>
    <submittedName>
        <fullName evidence="2">Uncharacterized protein</fullName>
    </submittedName>
</protein>
<name>A0ABP1RQ72_9HEXA</name>
<comment type="caution">
    <text evidence="2">The sequence shown here is derived from an EMBL/GenBank/DDBJ whole genome shotgun (WGS) entry which is preliminary data.</text>
</comment>
<feature type="transmembrane region" description="Helical" evidence="1">
    <location>
        <begin position="656"/>
        <end position="681"/>
    </location>
</feature>
<accession>A0ABP1RQ72</accession>
<keyword evidence="3" id="KW-1185">Reference proteome</keyword>
<evidence type="ECO:0000313" key="2">
    <source>
        <dbReference type="EMBL" id="CAL8132776.1"/>
    </source>
</evidence>